<dbReference type="PROSITE" id="PS50005">
    <property type="entry name" value="TPR"/>
    <property type="match status" value="2"/>
</dbReference>
<feature type="repeat" description="TPR" evidence="3">
    <location>
        <begin position="131"/>
        <end position="164"/>
    </location>
</feature>
<dbReference type="EMBL" id="AP019735">
    <property type="protein sequence ID" value="BBL04483.1"/>
    <property type="molecule type" value="Genomic_DNA"/>
</dbReference>
<feature type="signal peptide" evidence="4">
    <location>
        <begin position="1"/>
        <end position="27"/>
    </location>
</feature>
<dbReference type="AlphaFoldDB" id="A0A4Y1WTQ9"/>
<sequence>MRRQTLRVMKTHLLALLSLFCIGTASAQTPRDERIARAVERMDDGDYDEAARLLESVLAADPKNFLANYETGYLLYMQERYEEAVEVLRRIKRKDYPPLYQLLGNAYDMAGDRKRAVKTYEKGLRENPDAGRLYLELGNIAYAERQYDRALACYRRGATVDPAHPSNYRSLALLYAISTEPVWTLVWGELFMNLERGSGRTSAMSETLARTYRDNIRIEGDTAVRMTFSRNGRVAREGLRLRIPFGTAVFEVAARAALTADGIPDSLTLDVLSDMRERFVDRYFEKYDRMLFDDDAARPLMDYQRQVKEAGMMRPYNYWVLSQGFPDEFRQWRDEHAVQWQDFIAWFAAHPMSVPDPAAGRRNP</sequence>
<dbReference type="SMART" id="SM00028">
    <property type="entry name" value="TPR"/>
    <property type="match status" value="3"/>
</dbReference>
<dbReference type="KEGG" id="acou:A5CBH24_17960"/>
<name>A0A4Y1WTQ9_9BACT</name>
<keyword evidence="1" id="KW-0677">Repeat</keyword>
<dbReference type="Gene3D" id="1.25.40.10">
    <property type="entry name" value="Tetratricopeptide repeat domain"/>
    <property type="match status" value="1"/>
</dbReference>
<gene>
    <name evidence="5" type="ORF">A5CBH24_17960</name>
</gene>
<dbReference type="PANTHER" id="PTHR45586:SF1">
    <property type="entry name" value="LIPOPOLYSACCHARIDE ASSEMBLY PROTEIN B"/>
    <property type="match status" value="1"/>
</dbReference>
<dbReference type="Proteomes" id="UP000318946">
    <property type="component" value="Chromosome"/>
</dbReference>
<evidence type="ECO:0000256" key="4">
    <source>
        <dbReference type="SAM" id="SignalP"/>
    </source>
</evidence>
<evidence type="ECO:0000313" key="6">
    <source>
        <dbReference type="Proteomes" id="UP000318946"/>
    </source>
</evidence>
<dbReference type="InterPro" id="IPR051012">
    <property type="entry name" value="CellSynth/LPSAsmb/PSIAsmb"/>
</dbReference>
<protein>
    <submittedName>
        <fullName evidence="5">Uncharacterized protein</fullName>
    </submittedName>
</protein>
<feature type="repeat" description="TPR" evidence="3">
    <location>
        <begin position="97"/>
        <end position="130"/>
    </location>
</feature>
<reference evidence="6" key="1">
    <citation type="submission" date="2019-06" db="EMBL/GenBank/DDBJ databases">
        <title>Alistipes onderdonkii subsp. vulgaris subsp. nov., Alistipes dispar sp. nov. and Alistipes communis sp. nov., isolated from human faeces, and creation of Alistipes onderdonkii subsp. onderdonkii subsp. nov.</title>
        <authorList>
            <person name="Sakamoto M."/>
            <person name="Ikeyama N."/>
            <person name="Ogata Y."/>
            <person name="Suda W."/>
            <person name="Iino T."/>
            <person name="Hattori M."/>
            <person name="Ohkuma M."/>
        </authorList>
    </citation>
    <scope>NUCLEOTIDE SEQUENCE [LARGE SCALE GENOMIC DNA]</scope>
    <source>
        <strain evidence="6">5CBH24</strain>
    </source>
</reference>
<dbReference type="PANTHER" id="PTHR45586">
    <property type="entry name" value="TPR REPEAT-CONTAINING PROTEIN PA4667"/>
    <property type="match status" value="1"/>
</dbReference>
<evidence type="ECO:0000256" key="3">
    <source>
        <dbReference type="PROSITE-ProRule" id="PRU00339"/>
    </source>
</evidence>
<dbReference type="Pfam" id="PF13432">
    <property type="entry name" value="TPR_16"/>
    <property type="match status" value="2"/>
</dbReference>
<keyword evidence="4" id="KW-0732">Signal</keyword>
<keyword evidence="6" id="KW-1185">Reference proteome</keyword>
<evidence type="ECO:0000256" key="2">
    <source>
        <dbReference type="ARBA" id="ARBA00022803"/>
    </source>
</evidence>
<dbReference type="SUPFAM" id="SSF48452">
    <property type="entry name" value="TPR-like"/>
    <property type="match status" value="1"/>
</dbReference>
<accession>A0A4Y1WTQ9</accession>
<feature type="chain" id="PRO_5021360412" evidence="4">
    <location>
        <begin position="28"/>
        <end position="364"/>
    </location>
</feature>
<dbReference type="InterPro" id="IPR011990">
    <property type="entry name" value="TPR-like_helical_dom_sf"/>
</dbReference>
<dbReference type="InterPro" id="IPR019734">
    <property type="entry name" value="TPR_rpt"/>
</dbReference>
<organism evidence="5 6">
    <name type="scientific">Alistipes communis</name>
    <dbReference type="NCBI Taxonomy" id="2585118"/>
    <lineage>
        <taxon>Bacteria</taxon>
        <taxon>Pseudomonadati</taxon>
        <taxon>Bacteroidota</taxon>
        <taxon>Bacteroidia</taxon>
        <taxon>Bacteroidales</taxon>
        <taxon>Rikenellaceae</taxon>
        <taxon>Alistipes</taxon>
    </lineage>
</organism>
<keyword evidence="2 3" id="KW-0802">TPR repeat</keyword>
<proteinExistence type="predicted"/>
<evidence type="ECO:0000256" key="1">
    <source>
        <dbReference type="ARBA" id="ARBA00022737"/>
    </source>
</evidence>
<evidence type="ECO:0000313" key="5">
    <source>
        <dbReference type="EMBL" id="BBL04483.1"/>
    </source>
</evidence>